<sequence length="381" mass="42495">MSIINKLCNLFMRVKPYLVLTVVPLLFVLLFGGAMSPVYNTNLPVMLYDMDASPASRQVVEQLERYPYLDMRETAVSLDEVEQQFLYGNIIGAIIIPEGFGADLHAKRGADLLVMLDSCNFMNMTSVMTATSTVSGTLNAALRLQLLEAGGQKPSEAMDNVTTLSVVDRGMYNPTYGYIYFLFPALLAIFVQQSWLAGVSPYLIETKAELAQKPLSAKSFGRMAGQLGIFLVCTVIGLMLWSLTLAGVFDYQFKGNMWLILLVHLPLVLAMTGMALVITSIFDDPVHCTQFNMFLTIPTLLSCGYAWPVYLMPEPFRVVITHIWPLYYYANPMRDIILKGCGIEQVLTYAAGCLKFAAFWLPAGIIAYAWKVRKLRRMAEA</sequence>
<accession>A0A9D1HKG8</accession>
<reference evidence="8" key="1">
    <citation type="submission" date="2020-10" db="EMBL/GenBank/DDBJ databases">
        <authorList>
            <person name="Gilroy R."/>
        </authorList>
    </citation>
    <scope>NUCLEOTIDE SEQUENCE</scope>
    <source>
        <strain evidence="8">2830</strain>
    </source>
</reference>
<feature type="transmembrane region" description="Helical" evidence="6">
    <location>
        <begin position="258"/>
        <end position="279"/>
    </location>
</feature>
<evidence type="ECO:0000256" key="3">
    <source>
        <dbReference type="ARBA" id="ARBA00022692"/>
    </source>
</evidence>
<dbReference type="Gene3D" id="3.40.1710.10">
    <property type="entry name" value="abc type-2 transporter like domain"/>
    <property type="match status" value="1"/>
</dbReference>
<proteinExistence type="predicted"/>
<keyword evidence="2" id="KW-1003">Cell membrane</keyword>
<dbReference type="InterPro" id="IPR013525">
    <property type="entry name" value="ABC2_TM"/>
</dbReference>
<dbReference type="PANTHER" id="PTHR30294:SF29">
    <property type="entry name" value="MULTIDRUG ABC TRANSPORTER PERMEASE YBHS-RELATED"/>
    <property type="match status" value="1"/>
</dbReference>
<evidence type="ECO:0000256" key="1">
    <source>
        <dbReference type="ARBA" id="ARBA00004651"/>
    </source>
</evidence>
<keyword evidence="5 6" id="KW-0472">Membrane</keyword>
<dbReference type="Pfam" id="PF12698">
    <property type="entry name" value="ABC2_membrane_3"/>
    <property type="match status" value="1"/>
</dbReference>
<dbReference type="GO" id="GO:0140359">
    <property type="term" value="F:ABC-type transporter activity"/>
    <property type="evidence" value="ECO:0007669"/>
    <property type="project" value="InterPro"/>
</dbReference>
<keyword evidence="4 6" id="KW-1133">Transmembrane helix</keyword>
<organism evidence="8 9">
    <name type="scientific">Candidatus Avidehalobacter gallistercoris</name>
    <dbReference type="NCBI Taxonomy" id="2840694"/>
    <lineage>
        <taxon>Bacteria</taxon>
        <taxon>Bacillati</taxon>
        <taxon>Bacillota</taxon>
        <taxon>Clostridia</taxon>
        <taxon>Eubacteriales</taxon>
        <taxon>Peptococcaceae</taxon>
        <taxon>Peptococcaceae incertae sedis</taxon>
        <taxon>Candidatus Avidehalobacter</taxon>
    </lineage>
</organism>
<dbReference type="GO" id="GO:0005886">
    <property type="term" value="C:plasma membrane"/>
    <property type="evidence" value="ECO:0007669"/>
    <property type="project" value="UniProtKB-SubCell"/>
</dbReference>
<feature type="transmembrane region" description="Helical" evidence="6">
    <location>
        <begin position="346"/>
        <end position="370"/>
    </location>
</feature>
<comment type="subcellular location">
    <subcellularLocation>
        <location evidence="1">Cell membrane</location>
        <topology evidence="1">Multi-pass membrane protein</topology>
    </subcellularLocation>
</comment>
<evidence type="ECO:0000256" key="6">
    <source>
        <dbReference type="SAM" id="Phobius"/>
    </source>
</evidence>
<gene>
    <name evidence="8" type="ORF">IAB00_06790</name>
</gene>
<evidence type="ECO:0000313" key="8">
    <source>
        <dbReference type="EMBL" id="HIU10926.1"/>
    </source>
</evidence>
<comment type="caution">
    <text evidence="8">The sequence shown here is derived from an EMBL/GenBank/DDBJ whole genome shotgun (WGS) entry which is preliminary data.</text>
</comment>
<protein>
    <submittedName>
        <fullName evidence="8">ABC transporter permease</fullName>
    </submittedName>
</protein>
<feature type="transmembrane region" description="Helical" evidence="6">
    <location>
        <begin position="224"/>
        <end position="246"/>
    </location>
</feature>
<feature type="domain" description="ABC-2 type transporter transmembrane" evidence="7">
    <location>
        <begin position="19"/>
        <end position="364"/>
    </location>
</feature>
<dbReference type="InterPro" id="IPR051449">
    <property type="entry name" value="ABC-2_transporter_component"/>
</dbReference>
<evidence type="ECO:0000256" key="5">
    <source>
        <dbReference type="ARBA" id="ARBA00023136"/>
    </source>
</evidence>
<evidence type="ECO:0000256" key="4">
    <source>
        <dbReference type="ARBA" id="ARBA00022989"/>
    </source>
</evidence>
<name>A0A9D1HKG8_9FIRM</name>
<dbReference type="EMBL" id="DVMH01000033">
    <property type="protein sequence ID" value="HIU10926.1"/>
    <property type="molecule type" value="Genomic_DNA"/>
</dbReference>
<dbReference type="Proteomes" id="UP000824124">
    <property type="component" value="Unassembled WGS sequence"/>
</dbReference>
<feature type="transmembrane region" description="Helical" evidence="6">
    <location>
        <begin position="178"/>
        <end position="204"/>
    </location>
</feature>
<keyword evidence="3 6" id="KW-0812">Transmembrane</keyword>
<reference evidence="8" key="2">
    <citation type="journal article" date="2021" name="PeerJ">
        <title>Extensive microbial diversity within the chicken gut microbiome revealed by metagenomics and culture.</title>
        <authorList>
            <person name="Gilroy R."/>
            <person name="Ravi A."/>
            <person name="Getino M."/>
            <person name="Pursley I."/>
            <person name="Horton D.L."/>
            <person name="Alikhan N.F."/>
            <person name="Baker D."/>
            <person name="Gharbi K."/>
            <person name="Hall N."/>
            <person name="Watson M."/>
            <person name="Adriaenssens E.M."/>
            <person name="Foster-Nyarko E."/>
            <person name="Jarju S."/>
            <person name="Secka A."/>
            <person name="Antonio M."/>
            <person name="Oren A."/>
            <person name="Chaudhuri R.R."/>
            <person name="La Ragione R."/>
            <person name="Hildebrand F."/>
            <person name="Pallen M.J."/>
        </authorList>
    </citation>
    <scope>NUCLEOTIDE SEQUENCE</scope>
    <source>
        <strain evidence="8">2830</strain>
    </source>
</reference>
<dbReference type="AlphaFoldDB" id="A0A9D1HKG8"/>
<feature type="transmembrane region" description="Helical" evidence="6">
    <location>
        <begin position="291"/>
        <end position="310"/>
    </location>
</feature>
<evidence type="ECO:0000256" key="2">
    <source>
        <dbReference type="ARBA" id="ARBA00022475"/>
    </source>
</evidence>
<evidence type="ECO:0000313" key="9">
    <source>
        <dbReference type="Proteomes" id="UP000824124"/>
    </source>
</evidence>
<dbReference type="PANTHER" id="PTHR30294">
    <property type="entry name" value="MEMBRANE COMPONENT OF ABC TRANSPORTER YHHJ-RELATED"/>
    <property type="match status" value="1"/>
</dbReference>
<evidence type="ECO:0000259" key="7">
    <source>
        <dbReference type="Pfam" id="PF12698"/>
    </source>
</evidence>